<feature type="transmembrane region" description="Helical" evidence="8">
    <location>
        <begin position="139"/>
        <end position="157"/>
    </location>
</feature>
<comment type="caution">
    <text evidence="10">The sequence shown here is derived from an EMBL/GenBank/DDBJ whole genome shotgun (WGS) entry which is preliminary data.</text>
</comment>
<dbReference type="Pfam" id="PF07690">
    <property type="entry name" value="MFS_1"/>
    <property type="match status" value="1"/>
</dbReference>
<feature type="transmembrane region" description="Helical" evidence="8">
    <location>
        <begin position="105"/>
        <end position="127"/>
    </location>
</feature>
<feature type="transmembrane region" description="Helical" evidence="8">
    <location>
        <begin position="163"/>
        <end position="184"/>
    </location>
</feature>
<feature type="transmembrane region" description="Helical" evidence="8">
    <location>
        <begin position="404"/>
        <end position="428"/>
    </location>
</feature>
<name>A0A081P7Q5_9BACL</name>
<feature type="transmembrane region" description="Helical" evidence="8">
    <location>
        <begin position="266"/>
        <end position="285"/>
    </location>
</feature>
<evidence type="ECO:0000256" key="2">
    <source>
        <dbReference type="ARBA" id="ARBA00008537"/>
    </source>
</evidence>
<evidence type="ECO:0000256" key="4">
    <source>
        <dbReference type="ARBA" id="ARBA00022475"/>
    </source>
</evidence>
<evidence type="ECO:0000313" key="10">
    <source>
        <dbReference type="EMBL" id="KEQ26728.1"/>
    </source>
</evidence>
<evidence type="ECO:0000256" key="7">
    <source>
        <dbReference type="ARBA" id="ARBA00023136"/>
    </source>
</evidence>
<protein>
    <submittedName>
        <fullName evidence="10">DSBA oxidoreductase</fullName>
    </submittedName>
</protein>
<dbReference type="InterPro" id="IPR036259">
    <property type="entry name" value="MFS_trans_sf"/>
</dbReference>
<sequence>MKGGPSPKVVVCIVYVAAMFMTAMDATVLNVALGTISRELNIPPAASGALNVGYLASLALVLPVAGWLGDRWGSKRVLLLALGLFTGASALCGLADGLAELTVYRVLQGIGGGLLTPVGMAMLFRAFPPQERAKVSRALVLPIAAAPAFGPIVSGLLTDQFSWRWIFYINLPVGIPVLLFGLLYLKEHKEPEAGRLDLPGFLLSAPGMALTMYALSQGPVLGWHSPWIAGSGFLGLLLLAALVVVELRAPRPMLDLRLLRDRLFRTAGLVGMCSAAGLLGMLYVFPLMYQYVLGASALETGLTTFPEALGLMVSSQLVPWSYPKLGPKRLIMTGLLCTTAIFVLLSFVHEGTDPWLIRGLLFGVGVCLGHTVGAVQIASFANIPPSSMGRASTWFSVQNRLGSAIGLAVLSGILAAVGTGAANAVGVIEPNLTAYRSALLGAAGFLLLGLWLASGIRDSDAATTLRKRGAPAPVKTVGERSSPAEG</sequence>
<keyword evidence="5 8" id="KW-0812">Transmembrane</keyword>
<feature type="transmembrane region" description="Helical" evidence="8">
    <location>
        <begin position="45"/>
        <end position="65"/>
    </location>
</feature>
<dbReference type="InterPro" id="IPR020846">
    <property type="entry name" value="MFS_dom"/>
</dbReference>
<dbReference type="PROSITE" id="PS50850">
    <property type="entry name" value="MFS"/>
    <property type="match status" value="1"/>
</dbReference>
<evidence type="ECO:0000256" key="8">
    <source>
        <dbReference type="SAM" id="Phobius"/>
    </source>
</evidence>
<accession>A0A081P7Q5</accession>
<dbReference type="EMBL" id="JNVM01000006">
    <property type="protein sequence ID" value="KEQ26728.1"/>
    <property type="molecule type" value="Genomic_DNA"/>
</dbReference>
<evidence type="ECO:0000256" key="1">
    <source>
        <dbReference type="ARBA" id="ARBA00004651"/>
    </source>
</evidence>
<feature type="transmembrane region" description="Helical" evidence="8">
    <location>
        <begin position="330"/>
        <end position="348"/>
    </location>
</feature>
<keyword evidence="4" id="KW-1003">Cell membrane</keyword>
<dbReference type="InterPro" id="IPR011701">
    <property type="entry name" value="MFS"/>
</dbReference>
<dbReference type="Proteomes" id="UP000028123">
    <property type="component" value="Unassembled WGS sequence"/>
</dbReference>
<dbReference type="Gene3D" id="1.20.1720.10">
    <property type="entry name" value="Multidrug resistance protein D"/>
    <property type="match status" value="1"/>
</dbReference>
<evidence type="ECO:0000313" key="11">
    <source>
        <dbReference type="Proteomes" id="UP000028123"/>
    </source>
</evidence>
<dbReference type="PANTHER" id="PTHR42718">
    <property type="entry name" value="MAJOR FACILITATOR SUPERFAMILY MULTIDRUG TRANSPORTER MFSC"/>
    <property type="match status" value="1"/>
</dbReference>
<dbReference type="InterPro" id="IPR004638">
    <property type="entry name" value="EmrB-like"/>
</dbReference>
<keyword evidence="7 8" id="KW-0472">Membrane</keyword>
<feature type="transmembrane region" description="Helical" evidence="8">
    <location>
        <begin position="196"/>
        <end position="215"/>
    </location>
</feature>
<dbReference type="SUPFAM" id="SSF103473">
    <property type="entry name" value="MFS general substrate transporter"/>
    <property type="match status" value="1"/>
</dbReference>
<dbReference type="GO" id="GO:0005886">
    <property type="term" value="C:plasma membrane"/>
    <property type="evidence" value="ECO:0007669"/>
    <property type="project" value="UniProtKB-SubCell"/>
</dbReference>
<feature type="transmembrane region" description="Helical" evidence="8">
    <location>
        <begin position="77"/>
        <end position="99"/>
    </location>
</feature>
<keyword evidence="3" id="KW-0813">Transport</keyword>
<evidence type="ECO:0000259" key="9">
    <source>
        <dbReference type="PROSITE" id="PS50850"/>
    </source>
</evidence>
<dbReference type="eggNOG" id="COG2814">
    <property type="taxonomic scope" value="Bacteria"/>
</dbReference>
<feature type="domain" description="Major facilitator superfamily (MFS) profile" evidence="9">
    <location>
        <begin position="11"/>
        <end position="461"/>
    </location>
</feature>
<gene>
    <name evidence="10" type="ORF">ET33_33400</name>
</gene>
<reference evidence="10 11" key="1">
    <citation type="submission" date="2014-06" db="EMBL/GenBank/DDBJ databases">
        <title>Draft genome sequence of Paenibacillus sp. MSt1.</title>
        <authorList>
            <person name="Aw Y.K."/>
            <person name="Ong K.S."/>
            <person name="Gan H.M."/>
            <person name="Lee S.M."/>
        </authorList>
    </citation>
    <scope>NUCLEOTIDE SEQUENCE [LARGE SCALE GENOMIC DNA]</scope>
    <source>
        <strain evidence="10 11">MSt1</strain>
    </source>
</reference>
<dbReference type="AlphaFoldDB" id="A0A081P7Q5"/>
<evidence type="ECO:0000256" key="6">
    <source>
        <dbReference type="ARBA" id="ARBA00022989"/>
    </source>
</evidence>
<feature type="transmembrane region" description="Helical" evidence="8">
    <location>
        <begin position="434"/>
        <end position="453"/>
    </location>
</feature>
<dbReference type="PANTHER" id="PTHR42718:SF9">
    <property type="entry name" value="MAJOR FACILITATOR SUPERFAMILY MULTIDRUG TRANSPORTER MFSC"/>
    <property type="match status" value="1"/>
</dbReference>
<comment type="subcellular location">
    <subcellularLocation>
        <location evidence="1">Cell membrane</location>
        <topology evidence="1">Multi-pass membrane protein</topology>
    </subcellularLocation>
</comment>
<dbReference type="RefSeq" id="WP_036679741.1">
    <property type="nucleotide sequence ID" value="NZ_JNVM01000006.1"/>
</dbReference>
<dbReference type="GO" id="GO:0022857">
    <property type="term" value="F:transmembrane transporter activity"/>
    <property type="evidence" value="ECO:0007669"/>
    <property type="project" value="InterPro"/>
</dbReference>
<keyword evidence="6 8" id="KW-1133">Transmembrane helix</keyword>
<feature type="transmembrane region" description="Helical" evidence="8">
    <location>
        <begin position="12"/>
        <end position="33"/>
    </location>
</feature>
<feature type="transmembrane region" description="Helical" evidence="8">
    <location>
        <begin position="360"/>
        <end position="383"/>
    </location>
</feature>
<evidence type="ECO:0000256" key="3">
    <source>
        <dbReference type="ARBA" id="ARBA00022448"/>
    </source>
</evidence>
<keyword evidence="11" id="KW-1185">Reference proteome</keyword>
<evidence type="ECO:0000256" key="5">
    <source>
        <dbReference type="ARBA" id="ARBA00022692"/>
    </source>
</evidence>
<dbReference type="NCBIfam" id="TIGR00711">
    <property type="entry name" value="efflux_EmrB"/>
    <property type="match status" value="1"/>
</dbReference>
<proteinExistence type="inferred from homology"/>
<dbReference type="Gene3D" id="1.20.1250.20">
    <property type="entry name" value="MFS general substrate transporter like domains"/>
    <property type="match status" value="1"/>
</dbReference>
<feature type="transmembrane region" description="Helical" evidence="8">
    <location>
        <begin position="227"/>
        <end position="245"/>
    </location>
</feature>
<organism evidence="10 11">
    <name type="scientific">Paenibacillus tyrfis</name>
    <dbReference type="NCBI Taxonomy" id="1501230"/>
    <lineage>
        <taxon>Bacteria</taxon>
        <taxon>Bacillati</taxon>
        <taxon>Bacillota</taxon>
        <taxon>Bacilli</taxon>
        <taxon>Bacillales</taxon>
        <taxon>Paenibacillaceae</taxon>
        <taxon>Paenibacillus</taxon>
    </lineage>
</organism>
<comment type="similarity">
    <text evidence="2">Belongs to the major facilitator superfamily. EmrB family.</text>
</comment>
<dbReference type="OrthoDB" id="9816041at2"/>